<feature type="disulfide bond" evidence="1">
    <location>
        <begin position="38"/>
        <end position="121"/>
    </location>
</feature>
<dbReference type="GO" id="GO:0042803">
    <property type="term" value="F:protein homodimerization activity"/>
    <property type="evidence" value="ECO:0007669"/>
    <property type="project" value="UniProtKB-UniRule"/>
</dbReference>
<feature type="region of interest" description="Disordered" evidence="2">
    <location>
        <begin position="299"/>
        <end position="417"/>
    </location>
</feature>
<feature type="region of interest" description="Disordered" evidence="2">
    <location>
        <begin position="434"/>
        <end position="484"/>
    </location>
</feature>
<keyword evidence="4" id="KW-0732">Signal</keyword>
<dbReference type="GO" id="GO:0030225">
    <property type="term" value="P:macrophage differentiation"/>
    <property type="evidence" value="ECO:0007669"/>
    <property type="project" value="UniProtKB-ARBA"/>
</dbReference>
<dbReference type="Proteomes" id="UP000002494">
    <property type="component" value="Chromosome 2"/>
</dbReference>
<dbReference type="GO" id="GO:0010759">
    <property type="term" value="P:positive regulation of macrophage chemotaxis"/>
    <property type="evidence" value="ECO:0007669"/>
    <property type="project" value="Ensembl"/>
</dbReference>
<dbReference type="GO" id="GO:0045651">
    <property type="term" value="P:positive regulation of macrophage differentiation"/>
    <property type="evidence" value="ECO:0007669"/>
    <property type="project" value="Ensembl"/>
</dbReference>
<dbReference type="GO" id="GO:0006954">
    <property type="term" value="P:inflammatory response"/>
    <property type="evidence" value="ECO:0007669"/>
    <property type="project" value="UniProtKB-UniRule"/>
</dbReference>
<dbReference type="GO" id="GO:0005615">
    <property type="term" value="C:extracellular space"/>
    <property type="evidence" value="ECO:0007669"/>
    <property type="project" value="UniProtKB-KW"/>
</dbReference>
<dbReference type="GeneTree" id="ENSGT00390000015805"/>
<dbReference type="GO" id="GO:1902228">
    <property type="term" value="P:positive regulation of macrophage colony-stimulating factor signaling pathway"/>
    <property type="evidence" value="ECO:0007669"/>
    <property type="project" value="Ensembl"/>
</dbReference>
<dbReference type="GO" id="GO:0016604">
    <property type="term" value="C:nuclear body"/>
    <property type="evidence" value="ECO:0007669"/>
    <property type="project" value="Ensembl"/>
</dbReference>
<evidence type="ECO:0000256" key="2">
    <source>
        <dbReference type="SAM" id="MobiDB-lite"/>
    </source>
</evidence>
<organism evidence="5 6">
    <name type="scientific">Rattus norvegicus</name>
    <name type="common">Rat</name>
    <dbReference type="NCBI Taxonomy" id="10116"/>
    <lineage>
        <taxon>Eukaryota</taxon>
        <taxon>Metazoa</taxon>
        <taxon>Chordata</taxon>
        <taxon>Craniata</taxon>
        <taxon>Vertebrata</taxon>
        <taxon>Euteleostomi</taxon>
        <taxon>Mammalia</taxon>
        <taxon>Eutheria</taxon>
        <taxon>Euarchontoglires</taxon>
        <taxon>Glires</taxon>
        <taxon>Rodentia</taxon>
        <taxon>Myomorpha</taxon>
        <taxon>Muroidea</taxon>
        <taxon>Muridae</taxon>
        <taxon>Murinae</taxon>
        <taxon>Rattus</taxon>
    </lineage>
</organism>
<feature type="compositionally biased region" description="Polar residues" evidence="2">
    <location>
        <begin position="400"/>
        <end position="410"/>
    </location>
</feature>
<dbReference type="SUPFAM" id="SSF47266">
    <property type="entry name" value="4-helical cytokines"/>
    <property type="match status" value="1"/>
</dbReference>
<dbReference type="GO" id="GO:0032946">
    <property type="term" value="P:positive regulation of mononuclear cell proliferation"/>
    <property type="evidence" value="ECO:0007669"/>
    <property type="project" value="Ensembl"/>
</dbReference>
<dbReference type="Pfam" id="PF05337">
    <property type="entry name" value="CSF-1"/>
    <property type="match status" value="1"/>
</dbReference>
<feature type="disulfide bond" evidence="1">
    <location>
        <begin position="133"/>
        <end position="177"/>
    </location>
</feature>
<dbReference type="GO" id="GO:0030316">
    <property type="term" value="P:osteoclast differentiation"/>
    <property type="evidence" value="ECO:0007669"/>
    <property type="project" value="UniProtKB-UniRule"/>
</dbReference>
<dbReference type="GO" id="GO:0051247">
    <property type="term" value="P:positive regulation of protein metabolic process"/>
    <property type="evidence" value="ECO:0007669"/>
    <property type="project" value="Ensembl"/>
</dbReference>
<dbReference type="RefSeq" id="XP_008759650.1">
    <property type="nucleotide sequence ID" value="XM_008761428.4"/>
</dbReference>
<feature type="chain" id="PRO_5046295918" evidence="4">
    <location>
        <begin position="33"/>
        <end position="685"/>
    </location>
</feature>
<dbReference type="GO" id="GO:0007169">
    <property type="term" value="P:cell surface receptor protein tyrosine kinase signaling pathway"/>
    <property type="evidence" value="ECO:0007669"/>
    <property type="project" value="Ensembl"/>
</dbReference>
<dbReference type="GeneID" id="78965"/>
<dbReference type="InterPro" id="IPR008001">
    <property type="entry name" value="MCSF-1"/>
</dbReference>
<feature type="compositionally biased region" description="Polar residues" evidence="2">
    <location>
        <begin position="253"/>
        <end position="265"/>
    </location>
</feature>
<dbReference type="RGD" id="621063">
    <property type="gene designation" value="Csf1"/>
</dbReference>
<feature type="region of interest" description="Disordered" evidence="2">
    <location>
        <begin position="197"/>
        <end position="284"/>
    </location>
</feature>
<dbReference type="PANTHER" id="PTHR10058">
    <property type="entry name" value="MACROPHAGE COLONY STIMULATING FACTOR"/>
    <property type="match status" value="1"/>
</dbReference>
<dbReference type="GO" id="GO:0010628">
    <property type="term" value="P:positive regulation of gene expression"/>
    <property type="evidence" value="ECO:0007669"/>
    <property type="project" value="Ensembl"/>
</dbReference>
<dbReference type="GO" id="GO:0045672">
    <property type="term" value="P:positive regulation of osteoclast differentiation"/>
    <property type="evidence" value="ECO:0007669"/>
    <property type="project" value="Ensembl"/>
</dbReference>
<dbReference type="GO" id="GO:1904141">
    <property type="term" value="P:positive regulation of microglial cell migration"/>
    <property type="evidence" value="ECO:0007669"/>
    <property type="project" value="Ensembl"/>
</dbReference>
<keyword evidence="6" id="KW-1185">Reference proteome</keyword>
<name>A0A8I6AN73_RAT</name>
<dbReference type="Gene3D" id="1.20.1250.10">
    <property type="match status" value="1"/>
</dbReference>
<evidence type="ECO:0000256" key="1">
    <source>
        <dbReference type="PIRSR" id="PIRSR001948-50"/>
    </source>
</evidence>
<dbReference type="GO" id="GO:0002931">
    <property type="term" value="P:response to ischemia"/>
    <property type="evidence" value="ECO:0007669"/>
    <property type="project" value="Ensembl"/>
</dbReference>
<evidence type="ECO:0000256" key="3">
    <source>
        <dbReference type="SAM" id="Phobius"/>
    </source>
</evidence>
<dbReference type="PANTHER" id="PTHR10058:SF0">
    <property type="entry name" value="MACROPHAGE COLONY-STIMULATING FACTOR 1"/>
    <property type="match status" value="1"/>
</dbReference>
<feature type="transmembrane region" description="Helical" evidence="3">
    <location>
        <begin position="509"/>
        <end position="529"/>
    </location>
</feature>
<feature type="disulfide bond" description="Interchain" evidence="1">
    <location>
        <position position="188"/>
    </location>
</feature>
<keyword evidence="3" id="KW-0812">Transmembrane</keyword>
<feature type="signal peptide" evidence="4">
    <location>
        <begin position="1"/>
        <end position="32"/>
    </location>
</feature>
<keyword evidence="3" id="KW-0472">Membrane</keyword>
<dbReference type="GO" id="GO:0005125">
    <property type="term" value="F:cytokine activity"/>
    <property type="evidence" value="ECO:0007669"/>
    <property type="project" value="UniProtKB-KW"/>
</dbReference>
<dbReference type="GO" id="GO:0008083">
    <property type="term" value="F:growth factor activity"/>
    <property type="evidence" value="ECO:0007669"/>
    <property type="project" value="UniProtKB-KW"/>
</dbReference>
<dbReference type="AlphaFoldDB" id="A0A8I6AN73"/>
<protein>
    <submittedName>
        <fullName evidence="5">Colony stimulating factor 1</fullName>
    </submittedName>
</protein>
<dbReference type="Ensembl" id="ENSRNOT00000111860.2">
    <property type="protein sequence ID" value="ENSRNOP00000097151.2"/>
    <property type="gene ID" value="ENSRNOG00000018659.9"/>
</dbReference>
<gene>
    <name evidence="5 7" type="primary">Csf1</name>
</gene>
<reference evidence="5" key="3">
    <citation type="submission" date="2025-09" db="UniProtKB">
        <authorList>
            <consortium name="Ensembl"/>
        </authorList>
    </citation>
    <scope>IDENTIFICATION</scope>
    <source>
        <strain evidence="5">Brown Norway</strain>
    </source>
</reference>
<dbReference type="GO" id="GO:0005886">
    <property type="term" value="C:plasma membrane"/>
    <property type="evidence" value="ECO:0007669"/>
    <property type="project" value="UniProtKB-SubCell"/>
</dbReference>
<reference evidence="5" key="1">
    <citation type="submission" date="2024-01" db="EMBL/GenBank/DDBJ databases">
        <title>GRCr8: a new rat reference genome assembly contstructed from accurate long reads and long range scaffolding.</title>
        <authorList>
            <person name="Doris P.A."/>
            <person name="Kalbfleisch T."/>
            <person name="Li K."/>
            <person name="Howe K."/>
            <person name="Wood J."/>
        </authorList>
    </citation>
    <scope>NUCLEOTIDE SEQUENCE [LARGE SCALE GENOMIC DNA]</scope>
    <source>
        <strain evidence="5">Brown Norway</strain>
    </source>
</reference>
<feature type="compositionally biased region" description="Basic and acidic residues" evidence="2">
    <location>
        <begin position="377"/>
        <end position="394"/>
    </location>
</feature>
<accession>A0A8I6AN73</accession>
<keyword evidence="3" id="KW-1133">Transmembrane helix</keyword>
<dbReference type="GO" id="GO:0048471">
    <property type="term" value="C:perinuclear region of cytoplasm"/>
    <property type="evidence" value="ECO:0007669"/>
    <property type="project" value="Ensembl"/>
</dbReference>
<feature type="compositionally biased region" description="Polar residues" evidence="2">
    <location>
        <begin position="348"/>
        <end position="360"/>
    </location>
</feature>
<evidence type="ECO:0000313" key="5">
    <source>
        <dbReference type="Ensembl" id="ENSRNOP00000097151.2"/>
    </source>
</evidence>
<feature type="disulfide bond" description="Interchain" evidence="1">
    <location>
        <position position="190"/>
    </location>
</feature>
<sequence>MTARGAAGRCPSSTWMGSRLLLVCLLVSRSVAEVSEHCSHMIGNGHLQILQQLIDSQMETACLIEYKFVDQEQLDDPVCYLKKAFVLVQVIIEETMRFKDNTPNANATERLQELSMKLNSCFIKDYKEQNEACVQTYKESPLRLLEKIKNFFNETKNFLEKDWNIFSKNCNDSFAKCSSRDVVTKPDCNCLYPKATPSSDLASASPHQPPAPSMAPLADLAWDDSQRTEGSSLLPSDLPLRIEDPGSAKQRPPRSTCQTLESTEQPNHEDPQPHPSAGAPIPGVEDIIESSMGTNWVLEEASGEASEGFLTQERKFSPSNPVGGSIQAETDRPWARSASSPFPKLTEDQQPTNITDTPLTEVNPMRPTGQTLNNTPEKTDGSSTLREDQQEPRSPHFATLNPQRVGNSATPYAKLLPPKSHSWGIVLPLGELEGKKSTRDRRSPAELKGGPASEGAARPVAQSTRDRRSPAELKGGPASEGAARPVARFNSIPLTDTGSSIQDPQTSAFVFWVLGIILVLLAVGGLLFYSWKRRVRRTPGEEDILWGKTKAGAIETLGHWILLWGDQRAAPWPRMRTDRWNCQCRKDSKLGTQDYLFMGGDIMATSTTTLSCHLPGNVVCHYQSSCLPRLDESSFDGDLSILTLRLSTKERGLEDAPSILPLFIVGPGGSLHLRKGSSTAQDPFP</sequence>
<keyword evidence="1" id="KW-1015">Disulfide bond</keyword>
<reference evidence="5" key="2">
    <citation type="submission" date="2025-08" db="UniProtKB">
        <authorList>
            <consortium name="Ensembl"/>
        </authorList>
    </citation>
    <scope>IDENTIFICATION</scope>
    <source>
        <strain evidence="5">Brown Norway</strain>
    </source>
</reference>
<evidence type="ECO:0000313" key="6">
    <source>
        <dbReference type="Proteomes" id="UP000002494"/>
    </source>
</evidence>
<proteinExistence type="predicted"/>
<dbReference type="InterPro" id="IPR009079">
    <property type="entry name" value="4_helix_cytokine-like_core"/>
</dbReference>
<dbReference type="GO" id="GO:0045087">
    <property type="term" value="P:innate immune response"/>
    <property type="evidence" value="ECO:0007669"/>
    <property type="project" value="UniProtKB-UniRule"/>
</dbReference>
<evidence type="ECO:0000313" key="7">
    <source>
        <dbReference type="RGD" id="621063"/>
    </source>
</evidence>
<dbReference type="GO" id="GO:0010744">
    <property type="term" value="P:positive regulation of macrophage derived foam cell differentiation"/>
    <property type="evidence" value="ECO:0007669"/>
    <property type="project" value="Ensembl"/>
</dbReference>
<feature type="disulfide bond" description="Interchain" evidence="1">
    <location>
        <position position="62"/>
    </location>
</feature>
<feature type="compositionally biased region" description="Basic and acidic residues" evidence="2">
    <location>
        <begin position="434"/>
        <end position="445"/>
    </location>
</feature>
<feature type="disulfide bond" evidence="1">
    <location>
        <begin position="79"/>
        <end position="170"/>
    </location>
</feature>
<evidence type="ECO:0000256" key="4">
    <source>
        <dbReference type="SAM" id="SignalP"/>
    </source>
</evidence>